<evidence type="ECO:0000256" key="1">
    <source>
        <dbReference type="SAM" id="Phobius"/>
    </source>
</evidence>
<dbReference type="AlphaFoldDB" id="A0A1F5KKI2"/>
<keyword evidence="1" id="KW-1133">Transmembrane helix</keyword>
<protein>
    <recommendedName>
        <fullName evidence="4">SxtJ</fullName>
    </recommendedName>
</protein>
<reference evidence="2 3" key="1">
    <citation type="journal article" date="2016" name="Nat. Commun.">
        <title>Thousands of microbial genomes shed light on interconnected biogeochemical processes in an aquifer system.</title>
        <authorList>
            <person name="Anantharaman K."/>
            <person name="Brown C.T."/>
            <person name="Hug L.A."/>
            <person name="Sharon I."/>
            <person name="Castelle C.J."/>
            <person name="Probst A.J."/>
            <person name="Thomas B.C."/>
            <person name="Singh A."/>
            <person name="Wilkins M.J."/>
            <person name="Karaoz U."/>
            <person name="Brodie E.L."/>
            <person name="Williams K.H."/>
            <person name="Hubbard S.S."/>
            <person name="Banfield J.F."/>
        </authorList>
    </citation>
    <scope>NUCLEOTIDE SEQUENCE [LARGE SCALE GENOMIC DNA]</scope>
</reference>
<dbReference type="EMBL" id="MFDD01000002">
    <property type="protein sequence ID" value="OGE41320.1"/>
    <property type="molecule type" value="Genomic_DNA"/>
</dbReference>
<organism evidence="2 3">
    <name type="scientific">Candidatus Daviesbacteria bacterium RIFCSPHIGHO2_02_FULL_43_12</name>
    <dbReference type="NCBI Taxonomy" id="1797776"/>
    <lineage>
        <taxon>Bacteria</taxon>
        <taxon>Candidatus Daviesiibacteriota</taxon>
    </lineage>
</organism>
<dbReference type="InterPro" id="IPR045781">
    <property type="entry name" value="SxtJ"/>
</dbReference>
<feature type="transmembrane region" description="Helical" evidence="1">
    <location>
        <begin position="7"/>
        <end position="26"/>
    </location>
</feature>
<evidence type="ECO:0000313" key="3">
    <source>
        <dbReference type="Proteomes" id="UP000177328"/>
    </source>
</evidence>
<comment type="caution">
    <text evidence="2">The sequence shown here is derived from an EMBL/GenBank/DDBJ whole genome shotgun (WGS) entry which is preliminary data.</text>
</comment>
<proteinExistence type="predicted"/>
<dbReference type="Proteomes" id="UP000177328">
    <property type="component" value="Unassembled WGS sequence"/>
</dbReference>
<sequence>MTDKTSLKSFGLTVGVAFLILAGVFLLKKNAFAANVSFAVGATLVVLGLVVPMALKPIYKIWMTAAEMMSWVSTRVILFVLFVVVFLPISLVLKILGKDELGLKLSADKSYWIKKRESKLSLDDYMKQY</sequence>
<keyword evidence="1" id="KW-0812">Transmembrane</keyword>
<name>A0A1F5KKI2_9BACT</name>
<keyword evidence="1" id="KW-0472">Membrane</keyword>
<feature type="transmembrane region" description="Helical" evidence="1">
    <location>
        <begin position="76"/>
        <end position="96"/>
    </location>
</feature>
<evidence type="ECO:0000313" key="2">
    <source>
        <dbReference type="EMBL" id="OGE41320.1"/>
    </source>
</evidence>
<dbReference type="Pfam" id="PF19588">
    <property type="entry name" value="SxtJ"/>
    <property type="match status" value="1"/>
</dbReference>
<evidence type="ECO:0008006" key="4">
    <source>
        <dbReference type="Google" id="ProtNLM"/>
    </source>
</evidence>
<feature type="transmembrane region" description="Helical" evidence="1">
    <location>
        <begin position="32"/>
        <end position="55"/>
    </location>
</feature>
<gene>
    <name evidence="2" type="ORF">A3D25_02230</name>
</gene>
<accession>A0A1F5KKI2</accession>